<dbReference type="Pfam" id="PF04383">
    <property type="entry name" value="KilA-N"/>
    <property type="match status" value="1"/>
</dbReference>
<gene>
    <name evidence="2" type="ORF">EZS28_015706</name>
</gene>
<organism evidence="2 3">
    <name type="scientific">Streblomastix strix</name>
    <dbReference type="NCBI Taxonomy" id="222440"/>
    <lineage>
        <taxon>Eukaryota</taxon>
        <taxon>Metamonada</taxon>
        <taxon>Preaxostyla</taxon>
        <taxon>Oxymonadida</taxon>
        <taxon>Streblomastigidae</taxon>
        <taxon>Streblomastix</taxon>
    </lineage>
</organism>
<dbReference type="InterPro" id="IPR018004">
    <property type="entry name" value="KilA/APSES_HTH"/>
</dbReference>
<evidence type="ECO:0000259" key="1">
    <source>
        <dbReference type="PROSITE" id="PS51301"/>
    </source>
</evidence>
<evidence type="ECO:0000313" key="2">
    <source>
        <dbReference type="EMBL" id="KAA6388768.1"/>
    </source>
</evidence>
<feature type="domain" description="KilA-N" evidence="1">
    <location>
        <begin position="1"/>
        <end position="43"/>
    </location>
</feature>
<dbReference type="AlphaFoldDB" id="A0A5J4W1P8"/>
<evidence type="ECO:0000313" key="3">
    <source>
        <dbReference type="Proteomes" id="UP000324800"/>
    </source>
</evidence>
<dbReference type="PANTHER" id="PTHR48135:SF1">
    <property type="entry name" value="KILA-N DOMAIN-CONTAINING PROTEIN"/>
    <property type="match status" value="1"/>
</dbReference>
<comment type="caution">
    <text evidence="2">The sequence shown here is derived from an EMBL/GenBank/DDBJ whole genome shotgun (WGS) entry which is preliminary data.</text>
</comment>
<dbReference type="EMBL" id="SNRW01003854">
    <property type="protein sequence ID" value="KAA6388768.1"/>
    <property type="molecule type" value="Genomic_DNA"/>
</dbReference>
<accession>A0A5J4W1P8</accession>
<dbReference type="PANTHER" id="PTHR48135">
    <property type="match status" value="1"/>
</dbReference>
<dbReference type="PROSITE" id="PS51301">
    <property type="entry name" value="KILA_N"/>
    <property type="match status" value="1"/>
</dbReference>
<name>A0A5J4W1P8_9EUKA</name>
<reference evidence="2 3" key="1">
    <citation type="submission" date="2019-03" db="EMBL/GenBank/DDBJ databases">
        <title>Single cell metagenomics reveals metabolic interactions within the superorganism composed of flagellate Streblomastix strix and complex community of Bacteroidetes bacteria on its surface.</title>
        <authorList>
            <person name="Treitli S.C."/>
            <person name="Kolisko M."/>
            <person name="Husnik F."/>
            <person name="Keeling P."/>
            <person name="Hampl V."/>
        </authorList>
    </citation>
    <scope>NUCLEOTIDE SEQUENCE [LARGE SCALE GENOMIC DNA]</scope>
    <source>
        <strain evidence="2">ST1C</strain>
    </source>
</reference>
<dbReference type="InterPro" id="IPR017880">
    <property type="entry name" value="KilA_N"/>
</dbReference>
<sequence length="194" mass="22615">MKTIESYASEYRGTWIHPKLINYIAIWASPKYASVVGEIMDAINEHILATHDETTSIQKHAEDTFNMVIEEQNIIIEEQSKEIKQLKPRAVPKDKETSYILAIELEDEWQGKITYQVRRLNKRHLCKKEINLLKQSALFFDNLPIAMTTNEKLKEGLKQEFDDIDFFSNKITVPEADDQKLLDSISRIIEALYQ</sequence>
<dbReference type="Proteomes" id="UP000324800">
    <property type="component" value="Unassembled WGS sequence"/>
</dbReference>
<protein>
    <recommendedName>
        <fullName evidence="1">KilA-N domain-containing protein</fullName>
    </recommendedName>
</protein>
<proteinExistence type="predicted"/>